<dbReference type="STRING" id="299262.BWR18_00540"/>
<dbReference type="Gene3D" id="3.30.420.40">
    <property type="match status" value="1"/>
</dbReference>
<evidence type="ECO:0000256" key="1">
    <source>
        <dbReference type="ARBA" id="ARBA00022679"/>
    </source>
</evidence>
<keyword evidence="1" id="KW-0808">Transferase</keyword>
<dbReference type="InterPro" id="IPR003836">
    <property type="entry name" value="Glucokinase"/>
</dbReference>
<gene>
    <name evidence="4" type="ORF">BWR18_00540</name>
</gene>
<dbReference type="GO" id="GO:0005536">
    <property type="term" value="F:D-glucose binding"/>
    <property type="evidence" value="ECO:0007669"/>
    <property type="project" value="InterPro"/>
</dbReference>
<evidence type="ECO:0000313" key="5">
    <source>
        <dbReference type="Proteomes" id="UP000186336"/>
    </source>
</evidence>
<dbReference type="EMBL" id="CP019312">
    <property type="protein sequence ID" value="APX10352.1"/>
    <property type="molecule type" value="Genomic_DNA"/>
</dbReference>
<evidence type="ECO:0008006" key="6">
    <source>
        <dbReference type="Google" id="ProtNLM"/>
    </source>
</evidence>
<dbReference type="OrthoDB" id="9800595at2"/>
<reference evidence="4 5" key="1">
    <citation type="submission" date="2017-01" db="EMBL/GenBank/DDBJ databases">
        <title>Complete genome of Tateyamaria omphalii DOK1-4 isolated from seawater in Dokdo.</title>
        <authorList>
            <person name="Kim J.H."/>
            <person name="Chi W.-J."/>
        </authorList>
    </citation>
    <scope>NUCLEOTIDE SEQUENCE [LARGE SCALE GENOMIC DNA]</scope>
    <source>
        <strain evidence="4 5">DOK1-4</strain>
    </source>
</reference>
<dbReference type="KEGG" id="tom:BWR18_00540"/>
<keyword evidence="2" id="KW-0418">Kinase</keyword>
<dbReference type="SUPFAM" id="SSF53067">
    <property type="entry name" value="Actin-like ATPase domain"/>
    <property type="match status" value="1"/>
</dbReference>
<dbReference type="GO" id="GO:0005829">
    <property type="term" value="C:cytosol"/>
    <property type="evidence" value="ECO:0007669"/>
    <property type="project" value="TreeGrafter"/>
</dbReference>
<organism evidence="4 5">
    <name type="scientific">Tateyamaria omphalii</name>
    <dbReference type="NCBI Taxonomy" id="299262"/>
    <lineage>
        <taxon>Bacteria</taxon>
        <taxon>Pseudomonadati</taxon>
        <taxon>Pseudomonadota</taxon>
        <taxon>Alphaproteobacteria</taxon>
        <taxon>Rhodobacterales</taxon>
        <taxon>Roseobacteraceae</taxon>
        <taxon>Tateyamaria</taxon>
    </lineage>
</organism>
<dbReference type="CDD" id="cd24008">
    <property type="entry name" value="ASKHA_NBD_GLK"/>
    <property type="match status" value="1"/>
</dbReference>
<dbReference type="Gene3D" id="3.40.367.20">
    <property type="match status" value="1"/>
</dbReference>
<keyword evidence="5" id="KW-1185">Reference proteome</keyword>
<dbReference type="InterPro" id="IPR043129">
    <property type="entry name" value="ATPase_NBD"/>
</dbReference>
<evidence type="ECO:0000256" key="2">
    <source>
        <dbReference type="ARBA" id="ARBA00022777"/>
    </source>
</evidence>
<dbReference type="Proteomes" id="UP000186336">
    <property type="component" value="Chromosome"/>
</dbReference>
<dbReference type="PANTHER" id="PTHR47690">
    <property type="entry name" value="GLUCOKINASE"/>
    <property type="match status" value="1"/>
</dbReference>
<dbReference type="PANTHER" id="PTHR47690:SF1">
    <property type="entry name" value="GLUCOKINASE"/>
    <property type="match status" value="1"/>
</dbReference>
<sequence length="311" mass="32636">MQDSGKLDQAIGLVADVGGTNTRMAFVGRDGVIADTVVKCPNADFGSFLDLATNYLDERPVPAHVVIAVAGPVAGDRAKLTNRNWDFDAGALAAAFGAEEVVLMNDLEALGQAVPTVPLDAVEPLHNGAELGGSGQALVVGLGTGFNVSAVNMESGTVFTSEQGHASLPSSVMSILQARIPDTSRFDSVENLFSGVGLLRLAHVIGVDVDSAEELAKSDDPRALEALDACTEAFALMVRELAYSYFPRAGFYFNGSLAKFLMAPERRARVLAPLRADDSFDGQFARIPAFLFVSDTVALGGCAARLLARVS</sequence>
<evidence type="ECO:0000256" key="3">
    <source>
        <dbReference type="RuleBase" id="RU004046"/>
    </source>
</evidence>
<dbReference type="RefSeq" id="WP_076626180.1">
    <property type="nucleotide sequence ID" value="NZ_CP019312.1"/>
</dbReference>
<comment type="similarity">
    <text evidence="3">Belongs to the bacterial glucokinase family.</text>
</comment>
<dbReference type="Pfam" id="PF02685">
    <property type="entry name" value="Glucokinase"/>
    <property type="match status" value="1"/>
</dbReference>
<dbReference type="GO" id="GO:0004340">
    <property type="term" value="F:glucokinase activity"/>
    <property type="evidence" value="ECO:0007669"/>
    <property type="project" value="InterPro"/>
</dbReference>
<accession>A0A1P8MQQ6</accession>
<name>A0A1P8MQQ6_9RHOB</name>
<proteinExistence type="inferred from homology"/>
<dbReference type="AlphaFoldDB" id="A0A1P8MQQ6"/>
<dbReference type="GO" id="GO:0006096">
    <property type="term" value="P:glycolytic process"/>
    <property type="evidence" value="ECO:0007669"/>
    <property type="project" value="InterPro"/>
</dbReference>
<evidence type="ECO:0000313" key="4">
    <source>
        <dbReference type="EMBL" id="APX10352.1"/>
    </source>
</evidence>
<protein>
    <recommendedName>
        <fullName evidence="6">Glucokinase</fullName>
    </recommendedName>
</protein>
<dbReference type="GO" id="GO:0005524">
    <property type="term" value="F:ATP binding"/>
    <property type="evidence" value="ECO:0007669"/>
    <property type="project" value="InterPro"/>
</dbReference>
<dbReference type="InterPro" id="IPR050201">
    <property type="entry name" value="Bacterial_glucokinase"/>
</dbReference>